<gene>
    <name evidence="1" type="ORF">EIM92_04085</name>
</gene>
<dbReference type="KEGG" id="plen:EIM92_04085"/>
<dbReference type="OrthoDB" id="2641675at2"/>
<dbReference type="InterPro" id="IPR015231">
    <property type="entry name" value="DUF1934"/>
</dbReference>
<dbReference type="SUPFAM" id="SSF50814">
    <property type="entry name" value="Lipocalins"/>
    <property type="match status" value="1"/>
</dbReference>
<reference evidence="1 2" key="1">
    <citation type="submission" date="2018-11" db="EMBL/GenBank/DDBJ databases">
        <title>Genome sequencing of Paenibacillus lentus DSM25539(T).</title>
        <authorList>
            <person name="Kook J.-K."/>
            <person name="Park S.-N."/>
            <person name="Lim Y.K."/>
        </authorList>
    </citation>
    <scope>NUCLEOTIDE SEQUENCE [LARGE SCALE GENOMIC DNA]</scope>
    <source>
        <strain evidence="1 2">DSM 25539</strain>
    </source>
</reference>
<dbReference type="Gene3D" id="2.40.128.20">
    <property type="match status" value="1"/>
</dbReference>
<evidence type="ECO:0000313" key="2">
    <source>
        <dbReference type="Proteomes" id="UP000273145"/>
    </source>
</evidence>
<dbReference type="EMBL" id="CP034248">
    <property type="protein sequence ID" value="AZK45477.1"/>
    <property type="molecule type" value="Genomic_DNA"/>
</dbReference>
<proteinExistence type="predicted"/>
<dbReference type="RefSeq" id="WP_125081594.1">
    <property type="nucleotide sequence ID" value="NZ_CP034248.1"/>
</dbReference>
<name>A0A3S8RRK5_9BACL</name>
<dbReference type="Pfam" id="PF09148">
    <property type="entry name" value="DUF1934"/>
    <property type="match status" value="1"/>
</dbReference>
<accession>A0A3S8RRK5</accession>
<dbReference type="InterPro" id="IPR012674">
    <property type="entry name" value="Calycin"/>
</dbReference>
<dbReference type="Proteomes" id="UP000273145">
    <property type="component" value="Chromosome"/>
</dbReference>
<evidence type="ECO:0000313" key="1">
    <source>
        <dbReference type="EMBL" id="AZK45477.1"/>
    </source>
</evidence>
<keyword evidence="2" id="KW-1185">Reference proteome</keyword>
<sequence>MPNWKPAIIVINSRQGDEVSEQRIKGESLIKGSAVYIRYTEPEPGPTGGTTRATVKISKDALKIMRHGEVESEQTFQQGRLLPGFYRSPYTRFNLSTDTKRLDSRLDGCYGVVTWEYDLLVHEEVTGHFIISLHIQEEV</sequence>
<protein>
    <submittedName>
        <fullName evidence="1">DUF1934 domain-containing protein</fullName>
    </submittedName>
</protein>
<organism evidence="1 2">
    <name type="scientific">Paenibacillus lentus</name>
    <dbReference type="NCBI Taxonomy" id="1338368"/>
    <lineage>
        <taxon>Bacteria</taxon>
        <taxon>Bacillati</taxon>
        <taxon>Bacillota</taxon>
        <taxon>Bacilli</taxon>
        <taxon>Bacillales</taxon>
        <taxon>Paenibacillaceae</taxon>
        <taxon>Paenibacillus</taxon>
    </lineage>
</organism>
<dbReference type="AlphaFoldDB" id="A0A3S8RRK5"/>